<organism evidence="1 2">
    <name type="scientific">Chitinophaga varians</name>
    <dbReference type="NCBI Taxonomy" id="2202339"/>
    <lineage>
        <taxon>Bacteria</taxon>
        <taxon>Pseudomonadati</taxon>
        <taxon>Bacteroidota</taxon>
        <taxon>Chitinophagia</taxon>
        <taxon>Chitinophagales</taxon>
        <taxon>Chitinophagaceae</taxon>
        <taxon>Chitinophaga</taxon>
    </lineage>
</organism>
<gene>
    <name evidence="1" type="ORF">HGH92_13585</name>
</gene>
<keyword evidence="2" id="KW-1185">Reference proteome</keyword>
<dbReference type="AlphaFoldDB" id="A0A847RWG3"/>
<comment type="caution">
    <text evidence="1">The sequence shown here is derived from an EMBL/GenBank/DDBJ whole genome shotgun (WGS) entry which is preliminary data.</text>
</comment>
<sequence>MNRPEIPLYQTNPELFKTYLLDHHSSDEIVVVKGVTMDDHLLKSELHIKVLVGFQIEACIKFKQTTAVQVLTRLRRRIRRFMHSSRMAAAIQKIERSFSRAVPALYEQDPALFECFVLEDFLSRSTMGDNIPGITQRDRMLRIEIILFILDDEIIRLSAFVKQRSVRAVRAEHRQKVNLVLAAYSRLLPAAQGN</sequence>
<accession>A0A847RWG3</accession>
<dbReference type="RefSeq" id="WP_168871240.1">
    <property type="nucleotide sequence ID" value="NZ_JABAIA010000001.1"/>
</dbReference>
<proteinExistence type="predicted"/>
<dbReference type="EMBL" id="JABAIA010000001">
    <property type="protein sequence ID" value="NLR65345.1"/>
    <property type="molecule type" value="Genomic_DNA"/>
</dbReference>
<dbReference type="Proteomes" id="UP000570474">
    <property type="component" value="Unassembled WGS sequence"/>
</dbReference>
<evidence type="ECO:0000313" key="1">
    <source>
        <dbReference type="EMBL" id="NLR65345.1"/>
    </source>
</evidence>
<reference evidence="1 2" key="1">
    <citation type="submission" date="2020-04" db="EMBL/GenBank/DDBJ databases">
        <authorList>
            <person name="Yin C."/>
        </authorList>
    </citation>
    <scope>NUCLEOTIDE SEQUENCE [LARGE SCALE GENOMIC DNA]</scope>
    <source>
        <strain evidence="1 2">Ae27</strain>
    </source>
</reference>
<protein>
    <submittedName>
        <fullName evidence="1">Uncharacterized protein</fullName>
    </submittedName>
</protein>
<name>A0A847RWG3_9BACT</name>
<evidence type="ECO:0000313" key="2">
    <source>
        <dbReference type="Proteomes" id="UP000570474"/>
    </source>
</evidence>